<dbReference type="InterPro" id="IPR052030">
    <property type="entry name" value="Peptidase_M20/M20A_hydrolases"/>
</dbReference>
<dbReference type="SUPFAM" id="SSF55031">
    <property type="entry name" value="Bacterial exopeptidase dimerisation domain"/>
    <property type="match status" value="1"/>
</dbReference>
<protein>
    <recommendedName>
        <fullName evidence="1">Peptidase M20 domain-containing protein 2</fullName>
    </recommendedName>
</protein>
<feature type="domain" description="Peptidase M20 dimerisation" evidence="2">
    <location>
        <begin position="177"/>
        <end position="251"/>
    </location>
</feature>
<dbReference type="CDD" id="cd03887">
    <property type="entry name" value="M20_Acy1L2"/>
    <property type="match status" value="1"/>
</dbReference>
<gene>
    <name evidence="3" type="ORF">NRE15_12270</name>
</gene>
<dbReference type="Proteomes" id="UP001315967">
    <property type="component" value="Chromosome"/>
</dbReference>
<organism evidence="3 4">
    <name type="scientific">Fundicoccus culcitae</name>
    <dbReference type="NCBI Taxonomy" id="2969821"/>
    <lineage>
        <taxon>Bacteria</taxon>
        <taxon>Bacillati</taxon>
        <taxon>Bacillota</taxon>
        <taxon>Bacilli</taxon>
        <taxon>Lactobacillales</taxon>
        <taxon>Aerococcaceae</taxon>
        <taxon>Fundicoccus</taxon>
    </lineage>
</organism>
<accession>A0ABY5P4N2</accession>
<dbReference type="Gene3D" id="3.40.630.10">
    <property type="entry name" value="Zn peptidases"/>
    <property type="match status" value="1"/>
</dbReference>
<dbReference type="InterPro" id="IPR017144">
    <property type="entry name" value="Xaa-Arg_dipeptidase"/>
</dbReference>
<dbReference type="Pfam" id="PF07687">
    <property type="entry name" value="M20_dimer"/>
    <property type="match status" value="1"/>
</dbReference>
<dbReference type="PANTHER" id="PTHR30575">
    <property type="entry name" value="PEPTIDASE M20"/>
    <property type="match status" value="1"/>
</dbReference>
<comment type="similarity">
    <text evidence="1">Belongs to the peptidase M20A family.</text>
</comment>
<reference evidence="3 4" key="1">
    <citation type="submission" date="2022-08" db="EMBL/GenBank/DDBJ databases">
        <title>Aerococcaceae sp. nov isolated from spoiled eye mask.</title>
        <authorList>
            <person name="Zhou G."/>
            <person name="Xie X.-B."/>
            <person name="Shi Q.-S."/>
            <person name="Wang Y.-S."/>
            <person name="Wen X."/>
            <person name="Peng H."/>
            <person name="Yang X.-J."/>
            <person name="Tao H.-B."/>
            <person name="Huang X.-M."/>
        </authorList>
    </citation>
    <scope>NUCLEOTIDE SEQUENCE [LARGE SCALE GENOMIC DNA]</scope>
    <source>
        <strain evidence="4">DM20194951</strain>
    </source>
</reference>
<name>A0ABY5P4N2_9LACT</name>
<dbReference type="InterPro" id="IPR011650">
    <property type="entry name" value="Peptidase_M20_dimer"/>
</dbReference>
<evidence type="ECO:0000256" key="1">
    <source>
        <dbReference type="PIRNR" id="PIRNR037226"/>
    </source>
</evidence>
<dbReference type="PANTHER" id="PTHR30575:SF0">
    <property type="entry name" value="XAA-ARG DIPEPTIDASE"/>
    <property type="match status" value="1"/>
</dbReference>
<proteinExistence type="inferred from homology"/>
<dbReference type="Gene3D" id="3.30.70.360">
    <property type="match status" value="1"/>
</dbReference>
<dbReference type="SUPFAM" id="SSF53187">
    <property type="entry name" value="Zn-dependent exopeptidases"/>
    <property type="match status" value="1"/>
</dbReference>
<evidence type="ECO:0000313" key="3">
    <source>
        <dbReference type="EMBL" id="UUX33666.1"/>
    </source>
</evidence>
<evidence type="ECO:0000259" key="2">
    <source>
        <dbReference type="Pfam" id="PF07687"/>
    </source>
</evidence>
<evidence type="ECO:0000313" key="4">
    <source>
        <dbReference type="Proteomes" id="UP001315967"/>
    </source>
</evidence>
<dbReference type="RefSeq" id="WP_313793170.1">
    <property type="nucleotide sequence ID" value="NZ_CP102453.1"/>
</dbReference>
<dbReference type="EMBL" id="CP102453">
    <property type="protein sequence ID" value="UUX33666.1"/>
    <property type="molecule type" value="Genomic_DNA"/>
</dbReference>
<dbReference type="PIRSF" id="PIRSF037226">
    <property type="entry name" value="Amidohydrolase_ACY1L2_prd"/>
    <property type="match status" value="1"/>
</dbReference>
<keyword evidence="4" id="KW-1185">Reference proteome</keyword>
<dbReference type="NCBIfam" id="TIGR01891">
    <property type="entry name" value="amidohydrolases"/>
    <property type="match status" value="1"/>
</dbReference>
<dbReference type="InterPro" id="IPR036264">
    <property type="entry name" value="Bact_exopeptidase_dim_dom"/>
</dbReference>
<sequence>MTTINETELNQAIQAKTESLLAEFEALSQYIYANPELGLAEFKSSQAHVDLLEKHGFSIEKPYLGFETAFRATYASSKPGPTIALLSEYDALPGIGHGCGHNLLGATDTGAGIVLRYFVDTYGGTVVVLGTPAEETNGVKVDMAAAGTFDDIDIALCTHPSDNYYESGRSMAMEAIEFRFHGKTAHAASNPFDGVNALDGVLQLFTGVSLMRQQMHPTARVHGIISDGGKAANIIPDYAAAQFYIRAQDKPYLAYLHDRIIVIAEAAAQASGTQMEWFHYEKTYLNLQTNPILSNKYNQNMAAFGIEMQPANEDFGSLDMGDVSQVVPAINPYYGITGGKAVGGHTVEFREWTLTPEGVDGMRKTINALVKTSLDVITQPDLLAEIKASFAAQVKG</sequence>
<dbReference type="InterPro" id="IPR017439">
    <property type="entry name" value="Amidohydrolase"/>
</dbReference>